<reference evidence="2" key="1">
    <citation type="submission" date="2020-10" db="EMBL/GenBank/DDBJ databases">
        <authorList>
            <person name="Gilroy R."/>
        </authorList>
    </citation>
    <scope>NUCLEOTIDE SEQUENCE</scope>
    <source>
        <strain evidence="2">ChiW16-3235</strain>
    </source>
</reference>
<sequence length="290" mass="31157">MEVFIDSILDTLKVFPFILVIYILIEFLEHKTSFSSNHRLLQGKLAPLIGTVTGIIPQCGFSVMAAKLYDKKYIRTGTLIAVFLATSDEALIVLIVNPAGAAAVAPLIAVKVVVGLIAGYAINFILRNEHLAQPEESDHEDIHAYSCGREHDGKSAVKVYFVEPLLHSLKVALYIFVVTLIFGYIFEYNEAAIISSFVGGPYVEPLITAAIGLIPNCASSAVIAQTYCEGGIMFGSMVAGLCCNAGLGFVVLLKDVKKIKRNLLLIVTVYAISVLVGIAVNGICIAAGLY</sequence>
<dbReference type="EMBL" id="DVHK01000043">
    <property type="protein sequence ID" value="HIR66763.1"/>
    <property type="molecule type" value="Genomic_DNA"/>
</dbReference>
<reference evidence="2" key="2">
    <citation type="journal article" date="2021" name="PeerJ">
        <title>Extensive microbial diversity within the chicken gut microbiome revealed by metagenomics and culture.</title>
        <authorList>
            <person name="Gilroy R."/>
            <person name="Ravi A."/>
            <person name="Getino M."/>
            <person name="Pursley I."/>
            <person name="Horton D.L."/>
            <person name="Alikhan N.F."/>
            <person name="Baker D."/>
            <person name="Gharbi K."/>
            <person name="Hall N."/>
            <person name="Watson M."/>
            <person name="Adriaenssens E.M."/>
            <person name="Foster-Nyarko E."/>
            <person name="Jarju S."/>
            <person name="Secka A."/>
            <person name="Antonio M."/>
            <person name="Oren A."/>
            <person name="Chaudhuri R.R."/>
            <person name="La Ragione R."/>
            <person name="Hildebrand F."/>
            <person name="Pallen M.J."/>
        </authorList>
    </citation>
    <scope>NUCLEOTIDE SEQUENCE</scope>
    <source>
        <strain evidence="2">ChiW16-3235</strain>
    </source>
</reference>
<comment type="caution">
    <text evidence="2">The sequence shown here is derived from an EMBL/GenBank/DDBJ whole genome shotgun (WGS) entry which is preliminary data.</text>
</comment>
<evidence type="ECO:0000313" key="2">
    <source>
        <dbReference type="EMBL" id="HIR66763.1"/>
    </source>
</evidence>
<keyword evidence="1" id="KW-0812">Transmembrane</keyword>
<proteinExistence type="predicted"/>
<feature type="transmembrane region" description="Helical" evidence="1">
    <location>
        <begin position="7"/>
        <end position="25"/>
    </location>
</feature>
<protein>
    <submittedName>
        <fullName evidence="2">Arsenic efflux protein</fullName>
    </submittedName>
</protein>
<feature type="transmembrane region" description="Helical" evidence="1">
    <location>
        <begin position="78"/>
        <end position="96"/>
    </location>
</feature>
<feature type="transmembrane region" description="Helical" evidence="1">
    <location>
        <begin position="264"/>
        <end position="289"/>
    </location>
</feature>
<dbReference type="AlphaFoldDB" id="A0A9D1E5C1"/>
<keyword evidence="1" id="KW-0472">Membrane</keyword>
<dbReference type="Proteomes" id="UP000823913">
    <property type="component" value="Unassembled WGS sequence"/>
</dbReference>
<feature type="transmembrane region" description="Helical" evidence="1">
    <location>
        <begin position="232"/>
        <end position="252"/>
    </location>
</feature>
<evidence type="ECO:0000256" key="1">
    <source>
        <dbReference type="SAM" id="Phobius"/>
    </source>
</evidence>
<name>A0A9D1E5C1_9FIRM</name>
<dbReference type="Pfam" id="PF11449">
    <property type="entry name" value="ArsP_2"/>
    <property type="match status" value="1"/>
</dbReference>
<evidence type="ECO:0000313" key="3">
    <source>
        <dbReference type="Proteomes" id="UP000823913"/>
    </source>
</evidence>
<feature type="transmembrane region" description="Helical" evidence="1">
    <location>
        <begin position="102"/>
        <end position="126"/>
    </location>
</feature>
<accession>A0A9D1E5C1</accession>
<dbReference type="InterPro" id="IPR021552">
    <property type="entry name" value="ArsP_2"/>
</dbReference>
<keyword evidence="1" id="KW-1133">Transmembrane helix</keyword>
<organism evidence="2 3">
    <name type="scientific">Candidatus Coproplasma avicola</name>
    <dbReference type="NCBI Taxonomy" id="2840744"/>
    <lineage>
        <taxon>Bacteria</taxon>
        <taxon>Bacillati</taxon>
        <taxon>Bacillota</taxon>
        <taxon>Clostridia</taxon>
        <taxon>Eubacteriales</taxon>
        <taxon>Candidatus Coproplasma</taxon>
    </lineage>
</organism>
<gene>
    <name evidence="2" type="ORF">IAB94_01800</name>
</gene>
<feature type="transmembrane region" description="Helical" evidence="1">
    <location>
        <begin position="168"/>
        <end position="186"/>
    </location>
</feature>
<dbReference type="NCBIfam" id="NF037962">
    <property type="entry name" value="arsenic_eff"/>
    <property type="match status" value="1"/>
</dbReference>